<protein>
    <submittedName>
        <fullName evidence="9">Transcriptional regulator, TetR family</fullName>
    </submittedName>
</protein>
<dbReference type="EMBL" id="FXZI01000020">
    <property type="protein sequence ID" value="SMY04439.1"/>
    <property type="molecule type" value="Genomic_DNA"/>
</dbReference>
<gene>
    <name evidence="9" type="ORF">BAURA86_03677</name>
</gene>
<dbReference type="SMART" id="SM00530">
    <property type="entry name" value="HTH_XRE"/>
    <property type="match status" value="1"/>
</dbReference>
<feature type="domain" description="HTH tetR-type" evidence="8">
    <location>
        <begin position="186"/>
        <end position="246"/>
    </location>
</feature>
<dbReference type="Gene3D" id="1.10.260.40">
    <property type="entry name" value="lambda repressor-like DNA-binding domains"/>
    <property type="match status" value="1"/>
</dbReference>
<evidence type="ECO:0000256" key="5">
    <source>
        <dbReference type="PROSITE-ProRule" id="PRU00335"/>
    </source>
</evidence>
<dbReference type="InterPro" id="IPR001387">
    <property type="entry name" value="Cro/C1-type_HTH"/>
</dbReference>
<dbReference type="PRINTS" id="PR00455">
    <property type="entry name" value="HTHTETR"/>
</dbReference>
<feature type="region of interest" description="Disordered" evidence="6">
    <location>
        <begin position="381"/>
        <end position="403"/>
    </location>
</feature>
<feature type="domain" description="HTH cro/C1-type" evidence="7">
    <location>
        <begin position="59"/>
        <end position="113"/>
    </location>
</feature>
<dbReference type="GO" id="GO:0003700">
    <property type="term" value="F:DNA-binding transcription factor activity"/>
    <property type="evidence" value="ECO:0007669"/>
    <property type="project" value="TreeGrafter"/>
</dbReference>
<keyword evidence="3 5" id="KW-0238">DNA-binding</keyword>
<name>A0A2H1KXR4_BREAU</name>
<keyword evidence="2" id="KW-0805">Transcription regulation</keyword>
<dbReference type="PANTHER" id="PTHR30055:SF200">
    <property type="entry name" value="HTH-TYPE TRANSCRIPTIONAL REPRESSOR BDCR"/>
    <property type="match status" value="1"/>
</dbReference>
<dbReference type="InterPro" id="IPR009057">
    <property type="entry name" value="Homeodomain-like_sf"/>
</dbReference>
<dbReference type="CDD" id="cd00093">
    <property type="entry name" value="HTH_XRE"/>
    <property type="match status" value="1"/>
</dbReference>
<evidence type="ECO:0000313" key="10">
    <source>
        <dbReference type="Proteomes" id="UP000234300"/>
    </source>
</evidence>
<evidence type="ECO:0000256" key="1">
    <source>
        <dbReference type="ARBA" id="ARBA00022491"/>
    </source>
</evidence>
<dbReference type="Proteomes" id="UP000234300">
    <property type="component" value="Unassembled WGS sequence"/>
</dbReference>
<dbReference type="InterPro" id="IPR036271">
    <property type="entry name" value="Tet_transcr_reg_TetR-rel_C_sf"/>
</dbReference>
<evidence type="ECO:0000256" key="3">
    <source>
        <dbReference type="ARBA" id="ARBA00023125"/>
    </source>
</evidence>
<feature type="compositionally biased region" description="Basic and acidic residues" evidence="6">
    <location>
        <begin position="394"/>
        <end position="403"/>
    </location>
</feature>
<dbReference type="SUPFAM" id="SSF47413">
    <property type="entry name" value="lambda repressor-like DNA-binding domains"/>
    <property type="match status" value="1"/>
</dbReference>
<organism evidence="9 10">
    <name type="scientific">Brevibacterium aurantiacum</name>
    <dbReference type="NCBI Taxonomy" id="273384"/>
    <lineage>
        <taxon>Bacteria</taxon>
        <taxon>Bacillati</taxon>
        <taxon>Actinomycetota</taxon>
        <taxon>Actinomycetes</taxon>
        <taxon>Micrococcales</taxon>
        <taxon>Brevibacteriaceae</taxon>
        <taxon>Brevibacterium</taxon>
    </lineage>
</organism>
<dbReference type="PROSITE" id="PS50943">
    <property type="entry name" value="HTH_CROC1"/>
    <property type="match status" value="1"/>
</dbReference>
<evidence type="ECO:0000256" key="4">
    <source>
        <dbReference type="ARBA" id="ARBA00023163"/>
    </source>
</evidence>
<proteinExistence type="predicted"/>
<evidence type="ECO:0000259" key="8">
    <source>
        <dbReference type="PROSITE" id="PS50977"/>
    </source>
</evidence>
<dbReference type="InterPro" id="IPR010982">
    <property type="entry name" value="Lambda_DNA-bd_dom_sf"/>
</dbReference>
<feature type="compositionally biased region" description="Polar residues" evidence="6">
    <location>
        <begin position="154"/>
        <end position="172"/>
    </location>
</feature>
<dbReference type="InterPro" id="IPR050109">
    <property type="entry name" value="HTH-type_TetR-like_transc_reg"/>
</dbReference>
<feature type="region of interest" description="Disordered" evidence="6">
    <location>
        <begin position="113"/>
        <end position="185"/>
    </location>
</feature>
<dbReference type="InterPro" id="IPR039538">
    <property type="entry name" value="BetI_C"/>
</dbReference>
<dbReference type="AlphaFoldDB" id="A0A2H1KXR4"/>
<dbReference type="InterPro" id="IPR001647">
    <property type="entry name" value="HTH_TetR"/>
</dbReference>
<evidence type="ECO:0000256" key="2">
    <source>
        <dbReference type="ARBA" id="ARBA00023015"/>
    </source>
</evidence>
<sequence length="403" mass="43475">MGPRNFAEPRITRGFRQHHEKLTNSPVTIAKIATTVQNVVVVETSNGAGSSQDSLVSRVRDAIKSAGINHSEVARSVGIEPSKLSKSLAGTRNFRVEEISSIASLTNVSTDWLTTGRSAQPPRRRTVPHFHRDAGDERASADSRARVGGGPGAQSGSAHATDSFDLSETLPNPANHAAGEWMSKGKRNRHKIVAAAWELYADLGVDNVRTEDVAQASGLSTSAVNYHFRSKAQLLQATLRFTLDVLSGIRGLTDPGDPLKTLREFARVHAGVSDTIRRVWSIWVQSWARAAVDEHARATLTEVYSEWFEMFASVVLAGQKVGTIRAGDTILMAKGLSVFIDGLGIARSTGQMDITDAEALQMLDDYLSEHIAATGRDQVLAATDPPGTQTLDRAVPHPQEEGT</sequence>
<feature type="DNA-binding region" description="H-T-H motif" evidence="5">
    <location>
        <begin position="209"/>
        <end position="228"/>
    </location>
</feature>
<dbReference type="Pfam" id="PF00440">
    <property type="entry name" value="TetR_N"/>
    <property type="match status" value="1"/>
</dbReference>
<dbReference type="Gene3D" id="1.10.357.10">
    <property type="entry name" value="Tetracycline Repressor, domain 2"/>
    <property type="match status" value="1"/>
</dbReference>
<feature type="compositionally biased region" description="Basic and acidic residues" evidence="6">
    <location>
        <begin position="130"/>
        <end position="145"/>
    </location>
</feature>
<accession>A0A2H1KXR4</accession>
<dbReference type="SUPFAM" id="SSF48498">
    <property type="entry name" value="Tetracyclin repressor-like, C-terminal domain"/>
    <property type="match status" value="1"/>
</dbReference>
<evidence type="ECO:0000313" key="9">
    <source>
        <dbReference type="EMBL" id="SMY04439.1"/>
    </source>
</evidence>
<dbReference type="GO" id="GO:0000976">
    <property type="term" value="F:transcription cis-regulatory region binding"/>
    <property type="evidence" value="ECO:0007669"/>
    <property type="project" value="TreeGrafter"/>
</dbReference>
<keyword evidence="1" id="KW-0678">Repressor</keyword>
<dbReference type="PANTHER" id="PTHR30055">
    <property type="entry name" value="HTH-TYPE TRANSCRIPTIONAL REGULATOR RUTR"/>
    <property type="match status" value="1"/>
</dbReference>
<keyword evidence="4" id="KW-0804">Transcription</keyword>
<dbReference type="PROSITE" id="PS50977">
    <property type="entry name" value="HTH_TETR_2"/>
    <property type="match status" value="1"/>
</dbReference>
<dbReference type="Pfam" id="PF13977">
    <property type="entry name" value="TetR_C_6"/>
    <property type="match status" value="1"/>
</dbReference>
<dbReference type="SUPFAM" id="SSF46689">
    <property type="entry name" value="Homeodomain-like"/>
    <property type="match status" value="1"/>
</dbReference>
<evidence type="ECO:0000256" key="6">
    <source>
        <dbReference type="SAM" id="MobiDB-lite"/>
    </source>
</evidence>
<evidence type="ECO:0000259" key="7">
    <source>
        <dbReference type="PROSITE" id="PS50943"/>
    </source>
</evidence>
<reference evidence="9 10" key="1">
    <citation type="submission" date="2017-03" db="EMBL/GenBank/DDBJ databases">
        <authorList>
            <person name="Afonso C.L."/>
            <person name="Miller P.J."/>
            <person name="Scott M.A."/>
            <person name="Spackman E."/>
            <person name="Goraichik I."/>
            <person name="Dimitrov K.M."/>
            <person name="Suarez D.L."/>
            <person name="Swayne D.E."/>
        </authorList>
    </citation>
    <scope>NUCLEOTIDE SEQUENCE [LARGE SCALE GENOMIC DNA]</scope>
    <source>
        <strain evidence="10">8(6)</strain>
    </source>
</reference>